<dbReference type="GO" id="GO:0005763">
    <property type="term" value="C:mitochondrial small ribosomal subunit"/>
    <property type="evidence" value="ECO:0007669"/>
    <property type="project" value="TreeGrafter"/>
</dbReference>
<dbReference type="InterPro" id="IPR005706">
    <property type="entry name" value="Ribosomal_uS2_bac/mit/plastid"/>
</dbReference>
<dbReference type="InterPro" id="IPR001865">
    <property type="entry name" value="Ribosomal_uS2"/>
</dbReference>
<dbReference type="SUPFAM" id="SSF52313">
    <property type="entry name" value="Ribosomal protein S2"/>
    <property type="match status" value="1"/>
</dbReference>
<dbReference type="PANTHER" id="PTHR12534">
    <property type="entry name" value="30S RIBOSOMAL PROTEIN S2 PROKARYOTIC AND ORGANELLAR"/>
    <property type="match status" value="1"/>
</dbReference>
<keyword evidence="5" id="KW-1185">Reference proteome</keyword>
<dbReference type="AlphaFoldDB" id="A0A4D6LDI9"/>
<dbReference type="Gene3D" id="3.40.50.10490">
    <property type="entry name" value="Glucose-6-phosphate isomerase like protein, domain 1"/>
    <property type="match status" value="1"/>
</dbReference>
<protein>
    <recommendedName>
        <fullName evidence="2">Small ribosomal subunit protein uS2c</fullName>
    </recommendedName>
    <alternativeName>
        <fullName evidence="3">30S ribosomal protein S2, chloroplastic</fullName>
    </alternativeName>
</protein>
<evidence type="ECO:0000256" key="3">
    <source>
        <dbReference type="ARBA" id="ARBA00035546"/>
    </source>
</evidence>
<evidence type="ECO:0000313" key="5">
    <source>
        <dbReference type="Proteomes" id="UP000501690"/>
    </source>
</evidence>
<organism evidence="4 5">
    <name type="scientific">Vigna unguiculata</name>
    <name type="common">Cowpea</name>
    <dbReference type="NCBI Taxonomy" id="3917"/>
    <lineage>
        <taxon>Eukaryota</taxon>
        <taxon>Viridiplantae</taxon>
        <taxon>Streptophyta</taxon>
        <taxon>Embryophyta</taxon>
        <taxon>Tracheophyta</taxon>
        <taxon>Spermatophyta</taxon>
        <taxon>Magnoliopsida</taxon>
        <taxon>eudicotyledons</taxon>
        <taxon>Gunneridae</taxon>
        <taxon>Pentapetalae</taxon>
        <taxon>rosids</taxon>
        <taxon>fabids</taxon>
        <taxon>Fabales</taxon>
        <taxon>Fabaceae</taxon>
        <taxon>Papilionoideae</taxon>
        <taxon>50 kb inversion clade</taxon>
        <taxon>NPAAA clade</taxon>
        <taxon>indigoferoid/millettioid clade</taxon>
        <taxon>Phaseoleae</taxon>
        <taxon>Vigna</taxon>
    </lineage>
</organism>
<evidence type="ECO:0000256" key="1">
    <source>
        <dbReference type="ARBA" id="ARBA00006242"/>
    </source>
</evidence>
<dbReference type="NCBIfam" id="TIGR01011">
    <property type="entry name" value="rpsB_bact"/>
    <property type="match status" value="1"/>
</dbReference>
<dbReference type="Pfam" id="PF00318">
    <property type="entry name" value="Ribosomal_S2"/>
    <property type="match status" value="1"/>
</dbReference>
<dbReference type="InterPro" id="IPR023591">
    <property type="entry name" value="Ribosomal_uS2_flav_dom_sf"/>
</dbReference>
<comment type="similarity">
    <text evidence="1">Belongs to the universal ribosomal protein uS2 family.</text>
</comment>
<dbReference type="PANTHER" id="PTHR12534:SF0">
    <property type="entry name" value="SMALL RIBOSOMAL SUBUNIT PROTEIN US2M"/>
    <property type="match status" value="1"/>
</dbReference>
<gene>
    <name evidence="4" type="ORF">DEO72_LG3g989</name>
</gene>
<keyword evidence="4" id="KW-0689">Ribosomal protein</keyword>
<evidence type="ECO:0000313" key="4">
    <source>
        <dbReference type="EMBL" id="QCD86466.1"/>
    </source>
</evidence>
<reference evidence="4 5" key="1">
    <citation type="submission" date="2019-04" db="EMBL/GenBank/DDBJ databases">
        <title>An improved genome assembly and genetic linkage map for asparagus bean, Vigna unguiculata ssp. sesquipedialis.</title>
        <authorList>
            <person name="Xia Q."/>
            <person name="Zhang R."/>
            <person name="Dong Y."/>
        </authorList>
    </citation>
    <scope>NUCLEOTIDE SEQUENCE [LARGE SCALE GENOMIC DNA]</scope>
    <source>
        <tissue evidence="4">Leaf</tissue>
    </source>
</reference>
<sequence>MARRYVNELDITKTRLQKFRDLRMQQKIGRFHSFPKKNVVILKRQLAQLETYLGDIKYMKSLPDIVIIIDQQEKYTALRECITLEIPTIFLIDTTSDSDIADISIPTNDDVIGSI</sequence>
<dbReference type="GO" id="GO:0003735">
    <property type="term" value="F:structural constituent of ribosome"/>
    <property type="evidence" value="ECO:0007669"/>
    <property type="project" value="InterPro"/>
</dbReference>
<accession>A0A4D6LDI9</accession>
<name>A0A4D6LDI9_VIGUN</name>
<dbReference type="GO" id="GO:0006412">
    <property type="term" value="P:translation"/>
    <property type="evidence" value="ECO:0007669"/>
    <property type="project" value="InterPro"/>
</dbReference>
<evidence type="ECO:0000256" key="2">
    <source>
        <dbReference type="ARBA" id="ARBA00035155"/>
    </source>
</evidence>
<keyword evidence="4" id="KW-0687">Ribonucleoprotein</keyword>
<proteinExistence type="inferred from homology"/>
<dbReference type="EMBL" id="CP039347">
    <property type="protein sequence ID" value="QCD86466.1"/>
    <property type="molecule type" value="Genomic_DNA"/>
</dbReference>
<dbReference type="Proteomes" id="UP000501690">
    <property type="component" value="Linkage Group LG3"/>
</dbReference>
<dbReference type="Gene3D" id="1.10.287.610">
    <property type="entry name" value="Helix hairpin bin"/>
    <property type="match status" value="1"/>
</dbReference>